<reference evidence="1" key="2">
    <citation type="submission" date="2022-01" db="EMBL/GenBank/DDBJ databases">
        <authorList>
            <person name="Yamashiro T."/>
            <person name="Shiraishi A."/>
            <person name="Satake H."/>
            <person name="Nakayama K."/>
        </authorList>
    </citation>
    <scope>NUCLEOTIDE SEQUENCE</scope>
</reference>
<sequence length="315" mass="35221">MLVPASSSDPFSVNNNGVKNSFAHTLSTPIIQNAVARRIEIPLNRPLTFPNAYIERQQITAKVAQPVCQSKNIRRRLTPTQSNRPVKVGGLTRAVEQHLGASDIIKNRRMTDETSIPVSKIFDRFRNMTSDKLQSNFVSHRDAFRFYQIHLSVFASSSRPFSSYLPTAHLCHSSSLSPHRLKESRKISQTLLDFEIERIRFDNCSSGSIDVTRNQHHRFVLLCADGGSFDNVIVNLGIDISCKAGEVSVAALNIKSEVNGEMERDKSNTLTQVRFAGKDTLRCLALALKMMSKGHQTISLHDEKDLTFIGSLKVL</sequence>
<reference evidence="1" key="1">
    <citation type="journal article" date="2022" name="Int. J. Mol. Sci.">
        <title>Draft Genome of Tanacetum Coccineum: Genomic Comparison of Closely Related Tanacetum-Family Plants.</title>
        <authorList>
            <person name="Yamashiro T."/>
            <person name="Shiraishi A."/>
            <person name="Nakayama K."/>
            <person name="Satake H."/>
        </authorList>
    </citation>
    <scope>NUCLEOTIDE SEQUENCE</scope>
</reference>
<accession>A0ABQ5FPE4</accession>
<dbReference type="EMBL" id="BQNB010017614">
    <property type="protein sequence ID" value="GJT65222.1"/>
    <property type="molecule type" value="Genomic_DNA"/>
</dbReference>
<keyword evidence="2" id="KW-1185">Reference proteome</keyword>
<evidence type="ECO:0000313" key="2">
    <source>
        <dbReference type="Proteomes" id="UP001151760"/>
    </source>
</evidence>
<protein>
    <submittedName>
        <fullName evidence="1">Uncharacterized protein</fullName>
    </submittedName>
</protein>
<comment type="caution">
    <text evidence="1">The sequence shown here is derived from an EMBL/GenBank/DDBJ whole genome shotgun (WGS) entry which is preliminary data.</text>
</comment>
<proteinExistence type="predicted"/>
<evidence type="ECO:0000313" key="1">
    <source>
        <dbReference type="EMBL" id="GJT65222.1"/>
    </source>
</evidence>
<name>A0ABQ5FPE4_9ASTR</name>
<organism evidence="1 2">
    <name type="scientific">Tanacetum coccineum</name>
    <dbReference type="NCBI Taxonomy" id="301880"/>
    <lineage>
        <taxon>Eukaryota</taxon>
        <taxon>Viridiplantae</taxon>
        <taxon>Streptophyta</taxon>
        <taxon>Embryophyta</taxon>
        <taxon>Tracheophyta</taxon>
        <taxon>Spermatophyta</taxon>
        <taxon>Magnoliopsida</taxon>
        <taxon>eudicotyledons</taxon>
        <taxon>Gunneridae</taxon>
        <taxon>Pentapetalae</taxon>
        <taxon>asterids</taxon>
        <taxon>campanulids</taxon>
        <taxon>Asterales</taxon>
        <taxon>Asteraceae</taxon>
        <taxon>Asteroideae</taxon>
        <taxon>Anthemideae</taxon>
        <taxon>Anthemidinae</taxon>
        <taxon>Tanacetum</taxon>
    </lineage>
</organism>
<gene>
    <name evidence="1" type="ORF">Tco_1016702</name>
</gene>
<dbReference type="Proteomes" id="UP001151760">
    <property type="component" value="Unassembled WGS sequence"/>
</dbReference>